<evidence type="ECO:0000256" key="4">
    <source>
        <dbReference type="SAM" id="MobiDB-lite"/>
    </source>
</evidence>
<dbReference type="AlphaFoldDB" id="A0A1K0GYJ4"/>
<evidence type="ECO:0000256" key="1">
    <source>
        <dbReference type="ARBA" id="ARBA00008060"/>
    </source>
</evidence>
<sequence>MRRAASPSKAQAKGSSTPAKRPRPDHSGAVLKTPFKPLSGLDNRRNSLPTTHLTTITSVTVSGTQASQRESDTPSTPPAATAASSAARELRTMSTTDMQEEIDELELILSDRLVRHNAARTAKGLPEQQPKQIVAEYTQLLNQYNSVKDAAQLIFDKIAEIEQLPAQAIFARYGVGEGET</sequence>
<evidence type="ECO:0000256" key="2">
    <source>
        <dbReference type="ARBA" id="ARBA00022763"/>
    </source>
</evidence>
<accession>A0A1K0GYJ4</accession>
<comment type="similarity">
    <text evidence="1">Belongs to the SWI5/SAE3 family.</text>
</comment>
<organism evidence="5 7">
    <name type="scientific">Ustilago bromivora</name>
    <dbReference type="NCBI Taxonomy" id="307758"/>
    <lineage>
        <taxon>Eukaryota</taxon>
        <taxon>Fungi</taxon>
        <taxon>Dikarya</taxon>
        <taxon>Basidiomycota</taxon>
        <taxon>Ustilaginomycotina</taxon>
        <taxon>Ustilaginomycetes</taxon>
        <taxon>Ustilaginales</taxon>
        <taxon>Ustilaginaceae</taxon>
        <taxon>Ustilago</taxon>
    </lineage>
</organism>
<name>A0A1K0GYJ4_9BASI</name>
<evidence type="ECO:0000313" key="6">
    <source>
        <dbReference type="EMBL" id="SYW84436.1"/>
    </source>
</evidence>
<dbReference type="Pfam" id="PF07061">
    <property type="entry name" value="Swi5"/>
    <property type="match status" value="1"/>
</dbReference>
<dbReference type="Proteomes" id="UP000658997">
    <property type="component" value="Unassembled WGS sequence"/>
</dbReference>
<dbReference type="Proteomes" id="UP000179920">
    <property type="component" value="Chromosome I"/>
</dbReference>
<dbReference type="GO" id="GO:0000709">
    <property type="term" value="P:meiotic joint molecule formation"/>
    <property type="evidence" value="ECO:0007669"/>
    <property type="project" value="TreeGrafter"/>
</dbReference>
<proteinExistence type="inferred from homology"/>
<keyword evidence="3" id="KW-0234">DNA repair</keyword>
<feature type="compositionally biased region" description="Low complexity" evidence="4">
    <location>
        <begin position="78"/>
        <end position="87"/>
    </location>
</feature>
<keyword evidence="8" id="KW-1185">Reference proteome</keyword>
<evidence type="ECO:0008006" key="9">
    <source>
        <dbReference type="Google" id="ProtNLM"/>
    </source>
</evidence>
<dbReference type="GO" id="GO:0010772">
    <property type="term" value="P:meiotic DNA recombinase assembly involved in reciprocal meiotic recombination"/>
    <property type="evidence" value="ECO:0007669"/>
    <property type="project" value="TreeGrafter"/>
</dbReference>
<feature type="region of interest" description="Disordered" evidence="4">
    <location>
        <begin position="1"/>
        <end position="94"/>
    </location>
</feature>
<evidence type="ECO:0000313" key="8">
    <source>
        <dbReference type="Proteomes" id="UP000658997"/>
    </source>
</evidence>
<dbReference type="GO" id="GO:0034974">
    <property type="term" value="C:Swi5-Swi2 complex"/>
    <property type="evidence" value="ECO:0007669"/>
    <property type="project" value="TreeGrafter"/>
</dbReference>
<dbReference type="PANTHER" id="PTHR28529:SF2">
    <property type="entry name" value="DNA REPAIR PROTEIN SWI5 HOMOLOG"/>
    <property type="match status" value="1"/>
</dbReference>
<evidence type="ECO:0000256" key="3">
    <source>
        <dbReference type="ARBA" id="ARBA00023204"/>
    </source>
</evidence>
<feature type="compositionally biased region" description="Low complexity" evidence="4">
    <location>
        <begin position="47"/>
        <end position="62"/>
    </location>
</feature>
<dbReference type="InterPro" id="IPR010760">
    <property type="entry name" value="DNA-repair_Swi5"/>
</dbReference>
<reference evidence="5" key="2">
    <citation type="submission" date="2016-04" db="EMBL/GenBank/DDBJ databases">
        <authorList>
            <person name="Evans L.H."/>
            <person name="Alamgir A."/>
            <person name="Owens N."/>
            <person name="Weber N.D."/>
            <person name="Virtaneva K."/>
            <person name="Barbian K."/>
            <person name="Babar A."/>
            <person name="Rosenke K."/>
        </authorList>
    </citation>
    <scope>NUCLEOTIDE SEQUENCE</scope>
    <source>
        <strain evidence="5">UB2112</strain>
    </source>
</reference>
<evidence type="ECO:0000313" key="5">
    <source>
        <dbReference type="EMBL" id="SAM58782.1"/>
    </source>
</evidence>
<gene>
    <name evidence="6" type="ORF">UBRO2_05536</name>
    <name evidence="5" type="ORF">UBRO_01154</name>
</gene>
<keyword evidence="2" id="KW-0227">DNA damage</keyword>
<evidence type="ECO:0000313" key="7">
    <source>
        <dbReference type="Proteomes" id="UP000179920"/>
    </source>
</evidence>
<dbReference type="PANTHER" id="PTHR28529">
    <property type="entry name" value="DNA REPAIR PROTEIN SWI5 HOMOLOG"/>
    <property type="match status" value="1"/>
</dbReference>
<dbReference type="Gene3D" id="1.20.5.170">
    <property type="match status" value="1"/>
</dbReference>
<dbReference type="OrthoDB" id="255837at2759"/>
<reference evidence="6" key="3">
    <citation type="submission" date="2018-08" db="EMBL/GenBank/DDBJ databases">
        <authorList>
            <person name="Guldener U."/>
        </authorList>
    </citation>
    <scope>NUCLEOTIDE SEQUENCE</scope>
    <source>
        <strain evidence="6">UB2</strain>
    </source>
</reference>
<protein>
    <recommendedName>
        <fullName evidence="9">Swi5-domain-containing protein</fullName>
    </recommendedName>
</protein>
<reference evidence="7" key="1">
    <citation type="submission" date="2016-04" db="EMBL/GenBank/DDBJ databases">
        <authorList>
            <person name="Guldener U."/>
            <person name="Guldener U."/>
        </authorList>
    </citation>
    <scope>NUCLEOTIDE SEQUENCE [LARGE SCALE GENOMIC DNA]</scope>
    <source>
        <strain evidence="7">UB2112</strain>
    </source>
</reference>
<dbReference type="EMBL" id="ULHB01000178">
    <property type="protein sequence ID" value="SYW84436.1"/>
    <property type="molecule type" value="Genomic_DNA"/>
</dbReference>
<dbReference type="EMBL" id="LT558117">
    <property type="protein sequence ID" value="SAM58782.1"/>
    <property type="molecule type" value="Genomic_DNA"/>
</dbReference>
<dbReference type="GO" id="GO:0032798">
    <property type="term" value="C:Swi5-Sfr1 complex"/>
    <property type="evidence" value="ECO:0007669"/>
    <property type="project" value="TreeGrafter"/>
</dbReference>